<dbReference type="SUPFAM" id="SSF55681">
    <property type="entry name" value="Class II aaRS and biotin synthetases"/>
    <property type="match status" value="1"/>
</dbReference>
<evidence type="ECO:0000313" key="5">
    <source>
        <dbReference type="EMBL" id="EKN70117.1"/>
    </source>
</evidence>
<dbReference type="GO" id="GO:0004071">
    <property type="term" value="F:aspartate-ammonia ligase activity"/>
    <property type="evidence" value="ECO:0007669"/>
    <property type="project" value="UniProtKB-EC"/>
</dbReference>
<reference evidence="5 6" key="1">
    <citation type="journal article" date="2012" name="Front. Microbiol.">
        <title>Redundancy and modularity in membrane-associated dissimilatory nitrate reduction in Bacillus.</title>
        <authorList>
            <person name="Heylen K."/>
            <person name="Keltjens J."/>
        </authorList>
    </citation>
    <scope>NUCLEOTIDE SEQUENCE [LARGE SCALE GENOMIC DNA]</scope>
    <source>
        <strain evidence="6">LMG 21833T</strain>
    </source>
</reference>
<keyword evidence="6" id="KW-1185">Reference proteome</keyword>
<dbReference type="PANTHER" id="PTHR30073">
    <property type="entry name" value="ASPARTATE--AMMONIA LIGASE"/>
    <property type="match status" value="1"/>
</dbReference>
<dbReference type="Pfam" id="PF03590">
    <property type="entry name" value="AsnA"/>
    <property type="match status" value="1"/>
</dbReference>
<dbReference type="STRING" id="1117379.BABA_07061"/>
<name>K6DC65_9BACI</name>
<dbReference type="EC" id="6.3.1.1" evidence="5"/>
<evidence type="ECO:0000313" key="6">
    <source>
        <dbReference type="Proteomes" id="UP000006316"/>
    </source>
</evidence>
<dbReference type="GO" id="GO:0005829">
    <property type="term" value="C:cytosol"/>
    <property type="evidence" value="ECO:0007669"/>
    <property type="project" value="TreeGrafter"/>
</dbReference>
<protein>
    <submittedName>
        <fullName evidence="5">Asparagine synthetase AsnA</fullName>
        <ecNumber evidence="5">6.3.1.1</ecNumber>
    </submittedName>
</protein>
<proteinExistence type="predicted"/>
<gene>
    <name evidence="5" type="ORF">BABA_07061</name>
</gene>
<keyword evidence="3" id="KW-0547">Nucleotide-binding</keyword>
<keyword evidence="4" id="KW-0067">ATP-binding</keyword>
<keyword evidence="1" id="KW-0963">Cytoplasm</keyword>
<dbReference type="Gene3D" id="3.30.930.10">
    <property type="entry name" value="Bira Bifunctional Protein, Domain 2"/>
    <property type="match status" value="1"/>
</dbReference>
<dbReference type="GO" id="GO:0005524">
    <property type="term" value="F:ATP binding"/>
    <property type="evidence" value="ECO:0007669"/>
    <property type="project" value="UniProtKB-KW"/>
</dbReference>
<organism evidence="5 6">
    <name type="scientific">Neobacillus bataviensis LMG 21833</name>
    <dbReference type="NCBI Taxonomy" id="1117379"/>
    <lineage>
        <taxon>Bacteria</taxon>
        <taxon>Bacillati</taxon>
        <taxon>Bacillota</taxon>
        <taxon>Bacilli</taxon>
        <taxon>Bacillales</taxon>
        <taxon>Bacillaceae</taxon>
        <taxon>Neobacillus</taxon>
    </lineage>
</organism>
<keyword evidence="2 5" id="KW-0436">Ligase</keyword>
<dbReference type="GO" id="GO:0006529">
    <property type="term" value="P:asparagine biosynthetic process"/>
    <property type="evidence" value="ECO:0007669"/>
    <property type="project" value="InterPro"/>
</dbReference>
<dbReference type="PATRIC" id="fig|1117379.3.peg.1477"/>
<evidence type="ECO:0000256" key="4">
    <source>
        <dbReference type="ARBA" id="ARBA00022840"/>
    </source>
</evidence>
<dbReference type="Proteomes" id="UP000006316">
    <property type="component" value="Unassembled WGS sequence"/>
</dbReference>
<dbReference type="EMBL" id="AJLS01000043">
    <property type="protein sequence ID" value="EKN70117.1"/>
    <property type="molecule type" value="Genomic_DNA"/>
</dbReference>
<comment type="caution">
    <text evidence="5">The sequence shown here is derived from an EMBL/GenBank/DDBJ whole genome shotgun (WGS) entry which is preliminary data.</text>
</comment>
<dbReference type="eggNOG" id="COG2502">
    <property type="taxonomic scope" value="Bacteria"/>
</dbReference>
<evidence type="ECO:0000256" key="2">
    <source>
        <dbReference type="ARBA" id="ARBA00022598"/>
    </source>
</evidence>
<dbReference type="GO" id="GO:0140096">
    <property type="term" value="F:catalytic activity, acting on a protein"/>
    <property type="evidence" value="ECO:0007669"/>
    <property type="project" value="UniProtKB-ARBA"/>
</dbReference>
<sequence length="80" mass="9010">MTKSFIIPQVYQSGLNIIQTEKAIKQIKDFFEKSLADALNLIRVSAPILLKSGSGINDNLNGVERIVSFHARDVQHSKWK</sequence>
<accession>K6DC65</accession>
<evidence type="ECO:0000256" key="1">
    <source>
        <dbReference type="ARBA" id="ARBA00022490"/>
    </source>
</evidence>
<dbReference type="PANTHER" id="PTHR30073:SF5">
    <property type="entry name" value="ASPARTATE--AMMONIA LIGASE"/>
    <property type="match status" value="1"/>
</dbReference>
<evidence type="ECO:0000256" key="3">
    <source>
        <dbReference type="ARBA" id="ARBA00022741"/>
    </source>
</evidence>
<dbReference type="GO" id="GO:0016740">
    <property type="term" value="F:transferase activity"/>
    <property type="evidence" value="ECO:0007669"/>
    <property type="project" value="UniProtKB-ARBA"/>
</dbReference>
<dbReference type="InterPro" id="IPR045864">
    <property type="entry name" value="aa-tRNA-synth_II/BPL/LPL"/>
</dbReference>
<dbReference type="AlphaFoldDB" id="K6DC65"/>
<dbReference type="InterPro" id="IPR004618">
    <property type="entry name" value="AsnA"/>
</dbReference>